<keyword evidence="1" id="KW-0548">Nucleotidyltransferase</keyword>
<name>A0ACB7VJR1_DIOAL</name>
<proteinExistence type="predicted"/>
<keyword evidence="2" id="KW-1185">Reference proteome</keyword>
<accession>A0ACB7VJR1</accession>
<keyword evidence="1" id="KW-0695">RNA-directed DNA polymerase</keyword>
<protein>
    <submittedName>
        <fullName evidence="1">RNA-directed DNA polymerase protein</fullName>
        <ecNumber evidence="1">2.7.7.49</ecNumber>
    </submittedName>
</protein>
<dbReference type="EC" id="2.7.7.49" evidence="1"/>
<keyword evidence="1" id="KW-0808">Transferase</keyword>
<evidence type="ECO:0000313" key="2">
    <source>
        <dbReference type="Proteomes" id="UP000827976"/>
    </source>
</evidence>
<reference evidence="2" key="1">
    <citation type="journal article" date="2022" name="Nat. Commun.">
        <title>Chromosome evolution and the genetic basis of agronomically important traits in greater yam.</title>
        <authorList>
            <person name="Bredeson J.V."/>
            <person name="Lyons J.B."/>
            <person name="Oniyinde I.O."/>
            <person name="Okereke N.R."/>
            <person name="Kolade O."/>
            <person name="Nnabue I."/>
            <person name="Nwadili C.O."/>
            <person name="Hribova E."/>
            <person name="Parker M."/>
            <person name="Nwogha J."/>
            <person name="Shu S."/>
            <person name="Carlson J."/>
            <person name="Kariba R."/>
            <person name="Muthemba S."/>
            <person name="Knop K."/>
            <person name="Barton G.J."/>
            <person name="Sherwood A.V."/>
            <person name="Lopez-Montes A."/>
            <person name="Asiedu R."/>
            <person name="Jamnadass R."/>
            <person name="Muchugi A."/>
            <person name="Goodstein D."/>
            <person name="Egesi C.N."/>
            <person name="Featherston J."/>
            <person name="Asfaw A."/>
            <person name="Simpson G.G."/>
            <person name="Dolezel J."/>
            <person name="Hendre P.S."/>
            <person name="Van Deynze A."/>
            <person name="Kumar P.L."/>
            <person name="Obidiegwu J.E."/>
            <person name="Bhattacharjee R."/>
            <person name="Rokhsar D.S."/>
        </authorList>
    </citation>
    <scope>NUCLEOTIDE SEQUENCE [LARGE SCALE GENOMIC DNA]</scope>
    <source>
        <strain evidence="2">cv. TDa95/00328</strain>
    </source>
</reference>
<comment type="caution">
    <text evidence="1">The sequence shown here is derived from an EMBL/GenBank/DDBJ whole genome shotgun (WGS) entry which is preliminary data.</text>
</comment>
<dbReference type="Proteomes" id="UP000827976">
    <property type="component" value="Chromosome 8"/>
</dbReference>
<evidence type="ECO:0000313" key="1">
    <source>
        <dbReference type="EMBL" id="KAH7674505.1"/>
    </source>
</evidence>
<organism evidence="1 2">
    <name type="scientific">Dioscorea alata</name>
    <name type="common">Purple yam</name>
    <dbReference type="NCBI Taxonomy" id="55571"/>
    <lineage>
        <taxon>Eukaryota</taxon>
        <taxon>Viridiplantae</taxon>
        <taxon>Streptophyta</taxon>
        <taxon>Embryophyta</taxon>
        <taxon>Tracheophyta</taxon>
        <taxon>Spermatophyta</taxon>
        <taxon>Magnoliopsida</taxon>
        <taxon>Liliopsida</taxon>
        <taxon>Dioscoreales</taxon>
        <taxon>Dioscoreaceae</taxon>
        <taxon>Dioscorea</taxon>
    </lineage>
</organism>
<dbReference type="EMBL" id="CM037018">
    <property type="protein sequence ID" value="KAH7674505.1"/>
    <property type="molecule type" value="Genomic_DNA"/>
</dbReference>
<sequence length="506" mass="58531">MLANLGDFSLSVDFKSKKDNFCWRCTAVYGPIGRNLKSAFWGELRGSGGDLTTPWVLCGDFNAIFSEEDKASGPRNWDDIRQANVLLQDLGLLEPPSVGRMFTWTNGQENIAWVKLDRFLVNSAWAVRFPRMIQNSLPRVGSDHVPIRLEVGNHRSSPRPFRFELVWLTTEGFQDIVHRWWQEPDLSRCGAFIVSKKLAFLREKLRHWAKFSFGSIKLRKLALLHDLEELDIVKESRTLNQVERNRELLILESLGDIQGDENTKFFHAVANCRKNWNFIPRISHDEETFSEPRDIGNIFAEHFKQFFGRKRDFRCKINFRKLLEYKVPIDLTMLDRPFSLEEIRVLKKFWDIVKCDVEHMCEDFFNGRANLERINWASIALIPKVLSPETSGDYRPISLINSSLKIISKILATRLSKILSNLVDGTQSAFLRGRCILDNIATAEELIFSIHKRRAHGHILKVDFAKAFDTVDWDFLLELLKARGFSDRWGGVDKDHPDFVKGVNSC</sequence>
<gene>
    <name evidence="1" type="ORF">IHE45_08G078000</name>
</gene>